<protein>
    <submittedName>
        <fullName evidence="1">Exosome subunit</fullName>
    </submittedName>
</protein>
<dbReference type="InterPro" id="IPR002739">
    <property type="entry name" value="PAB1135-like"/>
</dbReference>
<gene>
    <name evidence="1" type="ORF">HA299_04345</name>
</gene>
<evidence type="ECO:0000313" key="2">
    <source>
        <dbReference type="Proteomes" id="UP000600363"/>
    </source>
</evidence>
<dbReference type="SUPFAM" id="SSF55282">
    <property type="entry name" value="RL5-like"/>
    <property type="match status" value="1"/>
</dbReference>
<comment type="caution">
    <text evidence="1">The sequence shown here is derived from an EMBL/GenBank/DDBJ whole genome shotgun (WGS) entry which is preliminary data.</text>
</comment>
<accession>A0A832RWT1</accession>
<name>A0A832RWT1_9EURY</name>
<organism evidence="1 2">
    <name type="scientific">Methermicoccus shengliensis</name>
    <dbReference type="NCBI Taxonomy" id="660064"/>
    <lineage>
        <taxon>Archaea</taxon>
        <taxon>Methanobacteriati</taxon>
        <taxon>Methanobacteriota</taxon>
        <taxon>Stenosarchaea group</taxon>
        <taxon>Methanomicrobia</taxon>
        <taxon>Methanosarcinales</taxon>
        <taxon>Methermicoccaceae</taxon>
        <taxon>Methermicoccus</taxon>
    </lineage>
</organism>
<dbReference type="Pfam" id="PF01877">
    <property type="entry name" value="RNA_binding"/>
    <property type="match status" value="1"/>
</dbReference>
<dbReference type="Proteomes" id="UP000600363">
    <property type="component" value="Unassembled WGS sequence"/>
</dbReference>
<dbReference type="RefSeq" id="WP_052353169.1">
    <property type="nucleotide sequence ID" value="NZ_DUIH01000013.1"/>
</dbReference>
<reference evidence="1" key="1">
    <citation type="journal article" date="2020" name="bioRxiv">
        <title>A rank-normalized archaeal taxonomy based on genome phylogeny resolves widespread incomplete and uneven classifications.</title>
        <authorList>
            <person name="Rinke C."/>
            <person name="Chuvochina M."/>
            <person name="Mussig A.J."/>
            <person name="Chaumeil P.-A."/>
            <person name="Waite D.W."/>
            <person name="Whitman W.B."/>
            <person name="Parks D.H."/>
            <person name="Hugenholtz P."/>
        </authorList>
    </citation>
    <scope>NUCLEOTIDE SEQUENCE</scope>
    <source>
        <strain evidence="1">UBA12518</strain>
    </source>
</reference>
<dbReference type="Gene3D" id="3.30.1440.10">
    <property type="match status" value="1"/>
</dbReference>
<dbReference type="PANTHER" id="PTHR38816">
    <property type="entry name" value="EXOSOME SUBUNIT, DUF54 FAMILY-RELATED"/>
    <property type="match status" value="1"/>
</dbReference>
<dbReference type="EMBL" id="DUIH01000013">
    <property type="protein sequence ID" value="HIH69834.1"/>
    <property type="molecule type" value="Genomic_DNA"/>
</dbReference>
<sequence>MRLGKVTITTTSQATEDLSKVERALSLFLPPDISPTIRKYEGHHGNIIHLLSASLEKNRDIRAFLTLLREGMSRQMREVLCEQIPERMDADGVLHLRFDKQRAFLGEIMLTRGADSIVVSMKIPTYPKSRDEAIKRAREMLCG</sequence>
<evidence type="ECO:0000313" key="1">
    <source>
        <dbReference type="EMBL" id="HIH69834.1"/>
    </source>
</evidence>
<dbReference type="InterPro" id="IPR022803">
    <property type="entry name" value="Ribosomal_uL5_dom_sf"/>
</dbReference>
<dbReference type="PANTHER" id="PTHR38816:SF1">
    <property type="entry name" value="EXOSOME SUBUNIT"/>
    <property type="match status" value="1"/>
</dbReference>
<proteinExistence type="predicted"/>
<dbReference type="AlphaFoldDB" id="A0A832RWT1"/>